<reference evidence="2 3" key="1">
    <citation type="submission" date="2015-11" db="EMBL/GenBank/DDBJ databases">
        <title>Draft genome of Sulfurovum riftiae 1812E, a member of the Epsilonproteobacteria isolated from the tube of the deep-sea hydrothermal vent tubewom Riftia pachyptila.</title>
        <authorList>
            <person name="Vetriani C."/>
            <person name="Giovannelli D."/>
        </authorList>
    </citation>
    <scope>NUCLEOTIDE SEQUENCE [LARGE SCALE GENOMIC DNA]</scope>
    <source>
        <strain evidence="2 3">1812E</strain>
    </source>
</reference>
<feature type="signal peptide" evidence="1">
    <location>
        <begin position="1"/>
        <end position="24"/>
    </location>
</feature>
<feature type="chain" id="PRO_5007578426" description="Cytochrome C" evidence="1">
    <location>
        <begin position="25"/>
        <end position="108"/>
    </location>
</feature>
<proteinExistence type="predicted"/>
<gene>
    <name evidence="2" type="ORF">AS592_04885</name>
</gene>
<evidence type="ECO:0000256" key="1">
    <source>
        <dbReference type="SAM" id="SignalP"/>
    </source>
</evidence>
<evidence type="ECO:0000313" key="3">
    <source>
        <dbReference type="Proteomes" id="UP000075359"/>
    </source>
</evidence>
<name>A0A151CEK6_9BACT</name>
<dbReference type="OrthoDB" id="5334626at2"/>
<dbReference type="RefSeq" id="WP_067331906.1">
    <property type="nucleotide sequence ID" value="NZ_LNKT01000056.1"/>
</dbReference>
<evidence type="ECO:0000313" key="2">
    <source>
        <dbReference type="EMBL" id="KYJ85927.1"/>
    </source>
</evidence>
<keyword evidence="1" id="KW-0732">Signal</keyword>
<accession>A0A151CEK6</accession>
<dbReference type="AlphaFoldDB" id="A0A151CEK6"/>
<protein>
    <recommendedName>
        <fullName evidence="4">Cytochrome C</fullName>
    </recommendedName>
</protein>
<comment type="caution">
    <text evidence="2">The sequence shown here is derived from an EMBL/GenBank/DDBJ whole genome shotgun (WGS) entry which is preliminary data.</text>
</comment>
<organism evidence="2 3">
    <name type="scientific">Sulfurovum riftiae</name>
    <dbReference type="NCBI Taxonomy" id="1630136"/>
    <lineage>
        <taxon>Bacteria</taxon>
        <taxon>Pseudomonadati</taxon>
        <taxon>Campylobacterota</taxon>
        <taxon>Epsilonproteobacteria</taxon>
        <taxon>Campylobacterales</taxon>
        <taxon>Sulfurovaceae</taxon>
        <taxon>Sulfurovum</taxon>
    </lineage>
</organism>
<sequence>MRKIVGAIALGLLVTMTMPTVSMAKASAKKGQKIFKKKFRKSCGFSGVRFSRNHTQAEWEEIYEKGKFQNEAKKICPRLKLKKIKKSWWPHVYEFSHKYASDGVVPKC</sequence>
<dbReference type="EMBL" id="LNKT01000056">
    <property type="protein sequence ID" value="KYJ85927.1"/>
    <property type="molecule type" value="Genomic_DNA"/>
</dbReference>
<evidence type="ECO:0008006" key="4">
    <source>
        <dbReference type="Google" id="ProtNLM"/>
    </source>
</evidence>
<keyword evidence="3" id="KW-1185">Reference proteome</keyword>
<dbReference type="STRING" id="1630136.AS592_04885"/>
<dbReference type="Proteomes" id="UP000075359">
    <property type="component" value="Unassembled WGS sequence"/>
</dbReference>